<evidence type="ECO:0000313" key="3">
    <source>
        <dbReference type="Proteomes" id="UP000027222"/>
    </source>
</evidence>
<evidence type="ECO:0000313" key="2">
    <source>
        <dbReference type="EMBL" id="KDR70092.1"/>
    </source>
</evidence>
<organism evidence="2 3">
    <name type="scientific">Galerina marginata (strain CBS 339.88)</name>
    <dbReference type="NCBI Taxonomy" id="685588"/>
    <lineage>
        <taxon>Eukaryota</taxon>
        <taxon>Fungi</taxon>
        <taxon>Dikarya</taxon>
        <taxon>Basidiomycota</taxon>
        <taxon>Agaricomycotina</taxon>
        <taxon>Agaricomycetes</taxon>
        <taxon>Agaricomycetidae</taxon>
        <taxon>Agaricales</taxon>
        <taxon>Agaricineae</taxon>
        <taxon>Strophariaceae</taxon>
        <taxon>Galerina</taxon>
    </lineage>
</organism>
<name>A0A067SJA0_GALM3</name>
<evidence type="ECO:0000256" key="1">
    <source>
        <dbReference type="SAM" id="MobiDB-lite"/>
    </source>
</evidence>
<feature type="compositionally biased region" description="Low complexity" evidence="1">
    <location>
        <begin position="232"/>
        <end position="243"/>
    </location>
</feature>
<accession>A0A067SJA0</accession>
<reference evidence="3" key="1">
    <citation type="journal article" date="2014" name="Proc. Natl. Acad. Sci. U.S.A.">
        <title>Extensive sampling of basidiomycete genomes demonstrates inadequacy of the white-rot/brown-rot paradigm for wood decay fungi.</title>
        <authorList>
            <person name="Riley R."/>
            <person name="Salamov A.A."/>
            <person name="Brown D.W."/>
            <person name="Nagy L.G."/>
            <person name="Floudas D."/>
            <person name="Held B.W."/>
            <person name="Levasseur A."/>
            <person name="Lombard V."/>
            <person name="Morin E."/>
            <person name="Otillar R."/>
            <person name="Lindquist E.A."/>
            <person name="Sun H."/>
            <person name="LaButti K.M."/>
            <person name="Schmutz J."/>
            <person name="Jabbour D."/>
            <person name="Luo H."/>
            <person name="Baker S.E."/>
            <person name="Pisabarro A.G."/>
            <person name="Walton J.D."/>
            <person name="Blanchette R.A."/>
            <person name="Henrissat B."/>
            <person name="Martin F."/>
            <person name="Cullen D."/>
            <person name="Hibbett D.S."/>
            <person name="Grigoriev I.V."/>
        </authorList>
    </citation>
    <scope>NUCLEOTIDE SEQUENCE [LARGE SCALE GENOMIC DNA]</scope>
    <source>
        <strain evidence="3">CBS 339.88</strain>
    </source>
</reference>
<dbReference type="HOGENOM" id="CLU_750153_0_0_1"/>
<dbReference type="Proteomes" id="UP000027222">
    <property type="component" value="Unassembled WGS sequence"/>
</dbReference>
<feature type="compositionally biased region" description="Polar residues" evidence="1">
    <location>
        <begin position="254"/>
        <end position="284"/>
    </location>
</feature>
<protein>
    <submittedName>
        <fullName evidence="2">Uncharacterized protein</fullName>
    </submittedName>
</protein>
<keyword evidence="3" id="KW-1185">Reference proteome</keyword>
<dbReference type="AlphaFoldDB" id="A0A067SJA0"/>
<sequence length="369" mass="40799">MSPFRFFSSKVWTSRSNKAKLEQLRTVINIYITWVNLVEKDVSIKDAVIAQLRVLQEALATRDSFSMLPWKSVNEKFLSGINLRIAQTEEFHKVFLPFSEWFRYLNCLDRQESQGGQQLENIPNHAVEPVNEVEALEVENIMADIIEAEQVMLTGGTSRVMGHARIDSASSGINKMRLIPHHGAHNSISTYSLEMNQFPQEQVGRPSLDSQVGEFPFHKYSHSGLTSCPAQTLSSSLGTTSSGYIGDDERTRNPPGSSQRSTTDSNVRHPVSSTEESLKGTISTTGATVYSTELGTTVNTSGSPLISVPNNPQTRLPIEMQPSMMFEPDAHILSMCKTSHVPPVAHLAIVAVLQSCRVPVLVCNIKLCI</sequence>
<dbReference type="EMBL" id="KL142399">
    <property type="protein sequence ID" value="KDR70092.1"/>
    <property type="molecule type" value="Genomic_DNA"/>
</dbReference>
<proteinExistence type="predicted"/>
<gene>
    <name evidence="2" type="ORF">GALMADRAFT_214834</name>
</gene>
<feature type="region of interest" description="Disordered" evidence="1">
    <location>
        <begin position="228"/>
        <end position="284"/>
    </location>
</feature>